<dbReference type="PANTHER" id="PTHR10827">
    <property type="entry name" value="RETICULOCALBIN"/>
    <property type="match status" value="1"/>
</dbReference>
<name>A0A918TQ12_9RHOB</name>
<feature type="domain" description="EF-hand" evidence="4">
    <location>
        <begin position="96"/>
        <end position="131"/>
    </location>
</feature>
<evidence type="ECO:0000256" key="2">
    <source>
        <dbReference type="ARBA" id="ARBA00022737"/>
    </source>
</evidence>
<comment type="caution">
    <text evidence="5">The sequence shown here is derived from an EMBL/GenBank/DDBJ whole genome shotgun (WGS) entry which is preliminary data.</text>
</comment>
<keyword evidence="6" id="KW-1185">Reference proteome</keyword>
<evidence type="ECO:0000313" key="6">
    <source>
        <dbReference type="Proteomes" id="UP000638981"/>
    </source>
</evidence>
<reference evidence="5" key="1">
    <citation type="journal article" date="2014" name="Int. J. Syst. Evol. Microbiol.">
        <title>Complete genome sequence of Corynebacterium casei LMG S-19264T (=DSM 44701T), isolated from a smear-ripened cheese.</title>
        <authorList>
            <consortium name="US DOE Joint Genome Institute (JGI-PGF)"/>
            <person name="Walter F."/>
            <person name="Albersmeier A."/>
            <person name="Kalinowski J."/>
            <person name="Ruckert C."/>
        </authorList>
    </citation>
    <scope>NUCLEOTIDE SEQUENCE</scope>
    <source>
        <strain evidence="5">KCTC 23310</strain>
    </source>
</reference>
<dbReference type="Pfam" id="PF13202">
    <property type="entry name" value="EF-hand_5"/>
    <property type="match status" value="4"/>
</dbReference>
<feature type="domain" description="EF-hand" evidence="4">
    <location>
        <begin position="60"/>
        <end position="95"/>
    </location>
</feature>
<keyword evidence="1" id="KW-0479">Metal-binding</keyword>
<dbReference type="AlphaFoldDB" id="A0A918TQ12"/>
<dbReference type="SMART" id="SM00054">
    <property type="entry name" value="EFh"/>
    <property type="match status" value="4"/>
</dbReference>
<evidence type="ECO:0000313" key="5">
    <source>
        <dbReference type="EMBL" id="GHC54500.1"/>
    </source>
</evidence>
<evidence type="ECO:0000259" key="4">
    <source>
        <dbReference type="PROSITE" id="PS50222"/>
    </source>
</evidence>
<feature type="compositionally biased region" description="Gly residues" evidence="3">
    <location>
        <begin position="163"/>
        <end position="172"/>
    </location>
</feature>
<gene>
    <name evidence="5" type="ORF">GCM10007315_16770</name>
</gene>
<reference evidence="5" key="2">
    <citation type="submission" date="2020-09" db="EMBL/GenBank/DDBJ databases">
        <authorList>
            <person name="Sun Q."/>
            <person name="Kim S."/>
        </authorList>
    </citation>
    <scope>NUCLEOTIDE SEQUENCE</scope>
    <source>
        <strain evidence="5">KCTC 23310</strain>
    </source>
</reference>
<dbReference type="InterPro" id="IPR002048">
    <property type="entry name" value="EF_hand_dom"/>
</dbReference>
<dbReference type="EMBL" id="BMYJ01000004">
    <property type="protein sequence ID" value="GHC54500.1"/>
    <property type="molecule type" value="Genomic_DNA"/>
</dbReference>
<proteinExistence type="predicted"/>
<dbReference type="InterPro" id="IPR011992">
    <property type="entry name" value="EF-hand-dom_pair"/>
</dbReference>
<accession>A0A918TQ12</accession>
<protein>
    <recommendedName>
        <fullName evidence="4">EF-hand domain-containing protein</fullName>
    </recommendedName>
</protein>
<dbReference type="InterPro" id="IPR018247">
    <property type="entry name" value="EF_Hand_1_Ca_BS"/>
</dbReference>
<evidence type="ECO:0000256" key="1">
    <source>
        <dbReference type="ARBA" id="ARBA00022723"/>
    </source>
</evidence>
<evidence type="ECO:0000256" key="3">
    <source>
        <dbReference type="SAM" id="MobiDB-lite"/>
    </source>
</evidence>
<dbReference type="Proteomes" id="UP000638981">
    <property type="component" value="Unassembled WGS sequence"/>
</dbReference>
<feature type="region of interest" description="Disordered" evidence="3">
    <location>
        <begin position="141"/>
        <end position="172"/>
    </location>
</feature>
<dbReference type="Gene3D" id="1.10.238.10">
    <property type="entry name" value="EF-hand"/>
    <property type="match status" value="2"/>
</dbReference>
<dbReference type="PROSITE" id="PS50222">
    <property type="entry name" value="EF_HAND_2"/>
    <property type="match status" value="2"/>
</dbReference>
<organism evidence="5 6">
    <name type="scientific">Neogemmobacter tilapiae</name>
    <dbReference type="NCBI Taxonomy" id="875041"/>
    <lineage>
        <taxon>Bacteria</taxon>
        <taxon>Pseudomonadati</taxon>
        <taxon>Pseudomonadota</taxon>
        <taxon>Alphaproteobacteria</taxon>
        <taxon>Rhodobacterales</taxon>
        <taxon>Paracoccaceae</taxon>
        <taxon>Neogemmobacter</taxon>
    </lineage>
</organism>
<sequence>MHSELKALLIASVTVMGLGVVPALAKGGPMGMGGPMGGPGMMLKFEDFDADKDGKVTEAEVEAFKAAQFAKIDANSDGKVTAEELVAFHEAQEAARKTEMAGKMIERMDTDADGALTAEELAAGPQPKSLFERLDADGDGAVSKAEADAAMDHHGKRGERGGWMRGMMGGDN</sequence>
<feature type="compositionally biased region" description="Basic and acidic residues" evidence="3">
    <location>
        <begin position="145"/>
        <end position="162"/>
    </location>
</feature>
<dbReference type="PANTHER" id="PTHR10827:SF98">
    <property type="entry name" value="45 KDA CALCIUM-BINDING PROTEIN"/>
    <property type="match status" value="1"/>
</dbReference>
<dbReference type="GO" id="GO:0005509">
    <property type="term" value="F:calcium ion binding"/>
    <property type="evidence" value="ECO:0007669"/>
    <property type="project" value="InterPro"/>
</dbReference>
<keyword evidence="2" id="KW-0677">Repeat</keyword>
<dbReference type="SUPFAM" id="SSF47473">
    <property type="entry name" value="EF-hand"/>
    <property type="match status" value="1"/>
</dbReference>
<dbReference type="PROSITE" id="PS00018">
    <property type="entry name" value="EF_HAND_1"/>
    <property type="match status" value="2"/>
</dbReference>